<keyword evidence="14" id="KW-1133">Transmembrane helix</keyword>
<name>A0AAD6MHT3_9ROSI</name>
<evidence type="ECO:0000256" key="9">
    <source>
        <dbReference type="ARBA" id="ARBA00022786"/>
    </source>
</evidence>
<evidence type="ECO:0000256" key="5">
    <source>
        <dbReference type="ARBA" id="ARBA00011245"/>
    </source>
</evidence>
<dbReference type="Pfam" id="PF16190">
    <property type="entry name" value="E1_FCCH"/>
    <property type="match status" value="2"/>
</dbReference>
<dbReference type="PROSITE" id="PS00865">
    <property type="entry name" value="UBIQUITIN_ACTIVAT_2"/>
    <property type="match status" value="2"/>
</dbReference>
<keyword evidence="7 12" id="KW-0436">Ligase</keyword>
<feature type="domain" description="Ubiquitin-activating enzyme E1 C-terminal" evidence="15">
    <location>
        <begin position="2164"/>
        <end position="2286"/>
    </location>
</feature>
<dbReference type="PRINTS" id="PR01849">
    <property type="entry name" value="UBIQUITINACT"/>
</dbReference>
<proteinExistence type="inferred from homology"/>
<dbReference type="GO" id="GO:0016925">
    <property type="term" value="P:protein sumoylation"/>
    <property type="evidence" value="ECO:0007669"/>
    <property type="project" value="TreeGrafter"/>
</dbReference>
<dbReference type="CDD" id="cd01491">
    <property type="entry name" value="Ube1_repeat1"/>
    <property type="match status" value="2"/>
</dbReference>
<comment type="function">
    <text evidence="2">Activates ubiquitin by first adenylating its C-terminal glycine residue with ATP, and thereafter linking this residue to the side chain of a cysteine residue in E1, yielding a ubiquitin-E1 thioester and free AMP.</text>
</comment>
<dbReference type="Gene3D" id="3.10.290.60">
    <property type="entry name" value="Ubiquitin-activating enzyme E1, UFD domain"/>
    <property type="match status" value="2"/>
</dbReference>
<comment type="caution">
    <text evidence="16">The sequence shown here is derived from an EMBL/GenBank/DDBJ whole genome shotgun (WGS) entry which is preliminary data.</text>
</comment>
<dbReference type="InterPro" id="IPR019572">
    <property type="entry name" value="UBA_E1_SCCH"/>
</dbReference>
<evidence type="ECO:0000256" key="13">
    <source>
        <dbReference type="SAM" id="MobiDB-lite"/>
    </source>
</evidence>
<reference evidence="16" key="1">
    <citation type="journal article" date="2023" name="Mol. Ecol. Resour.">
        <title>Chromosome-level genome assembly of a triploid poplar Populus alba 'Berolinensis'.</title>
        <authorList>
            <person name="Chen S."/>
            <person name="Yu Y."/>
            <person name="Wang X."/>
            <person name="Wang S."/>
            <person name="Zhang T."/>
            <person name="Zhou Y."/>
            <person name="He R."/>
            <person name="Meng N."/>
            <person name="Wang Y."/>
            <person name="Liu W."/>
            <person name="Liu Z."/>
            <person name="Liu J."/>
            <person name="Guo Q."/>
            <person name="Huang H."/>
            <person name="Sederoff R.R."/>
            <person name="Wang G."/>
            <person name="Qu G."/>
            <person name="Chen S."/>
        </authorList>
    </citation>
    <scope>NUCLEOTIDE SEQUENCE</scope>
    <source>
        <strain evidence="16">SC-2020</strain>
    </source>
</reference>
<dbReference type="FunFam" id="2.40.30.180:FF:000001">
    <property type="entry name" value="ubiquitin-like modifier-activating enzyme 1"/>
    <property type="match status" value="2"/>
</dbReference>
<dbReference type="InterPro" id="IPR035985">
    <property type="entry name" value="Ubiquitin-activating_enz"/>
</dbReference>
<keyword evidence="14" id="KW-0812">Transmembrane</keyword>
<dbReference type="InterPro" id="IPR018965">
    <property type="entry name" value="Ub-activating_enz_E1_C"/>
</dbReference>
<evidence type="ECO:0000313" key="17">
    <source>
        <dbReference type="Proteomes" id="UP001164929"/>
    </source>
</evidence>
<evidence type="ECO:0000259" key="15">
    <source>
        <dbReference type="SMART" id="SM00985"/>
    </source>
</evidence>
<dbReference type="InterPro" id="IPR038252">
    <property type="entry name" value="UBA_E1_C_sf"/>
</dbReference>
<dbReference type="SUPFAM" id="SSF69572">
    <property type="entry name" value="Activating enzymes of the ubiquitin-like proteins"/>
    <property type="match status" value="4"/>
</dbReference>
<comment type="similarity">
    <text evidence="4 12">Belongs to the ubiquitin-activating E1 family.</text>
</comment>
<feature type="region of interest" description="Disordered" evidence="13">
    <location>
        <begin position="1"/>
        <end position="21"/>
    </location>
</feature>
<dbReference type="GO" id="GO:0019948">
    <property type="term" value="F:SUMO activating enzyme activity"/>
    <property type="evidence" value="ECO:0007669"/>
    <property type="project" value="TreeGrafter"/>
</dbReference>
<dbReference type="InterPro" id="IPR042063">
    <property type="entry name" value="Ubi_acti_E1_SCCH"/>
</dbReference>
<sequence>MECELSFQKDPWPHPSPKLQAQNTPHLFSTSIYTKTSPFFSTSYPKPNPNLFSLPPPTLHTSLGHSAKRLFGHLLYFMLPKKRPVEAEEAPDNSIPDSSSFKKKRIDCDLESTVICNKKSCVTGNCSNTDTETNNHCKEEHLIMAPGDSNPMEIDEDLHSRQLAVYGRETMRRLFGSNVLVSGMQGLGAEIAKNLILAGVKSVTLHDEEIVELWDLSSNFVFSENDVGKNRALASVQKLQDLNNAVSISTLTTELTTEQLSKFQAVVFTDLNLDKAIEFNDYCHNHKPPISFIKAEVRGLFGSLFCDFGPEFTVFDVDGEDPHTGIIASISNDNPALVSFVDDERLEFQDGDLVVFSEVKGMTELNDGKPRKIKNTRPYSFTLEEDTTNFATYEKGGIVTQVKQPKVLNFKPLREAMKDPGEFLLSDFSKFDRPPLLHLAFQALDKFVSEIGRFPVAGSEEDAQKLISQASHINENSGDARVEDINPKLLRHFAFGARAVLNPMAAMFGGLVGQEVVKACSGKFHPLFQFFYFDSVESLPTANLDPSNFKPLNSRYDAQISVFGSKLQKKLEDANLFVVGSGALGCEFLKNLALMGVSCGEQGKLTITDDDVIEKSNLSRQFLFRDWNIGQAKSTVAASAAALINPHLKIEALQNRVGSETENVFDDTFWENLTAVVNALDNVNARLYVDQRCLYFQKPLLESGTLGAKCNTQMVIPHLTENYGASRDPPEKQAPMCTVHSFPHNIDHCLTWARSEFEGLVEKTPAEVNAYLSNPVEYTNAMNKAGDAQSRDTLEHVLECLEKEKCETFQDCITWARLRFEDYFADRVKQLIFTFPEDASTSTGAPFWSAPKRFPHPLQFSVVDPSHLHFVMAASILRAETFGISVPEWAKHPKMLAEAVEKVVVPEFQPREDAKIETDEKATTLSSASVDDAAVINELIKKLEQCRQKLPLGFRMMPIQFEKDDDTNYHMDLIAGLANMRARNYSIPEVDKLKAKFIAGRIIPAIATSTAMATGLVCLELYKVLDGGHKVEDYRNTFANLALPLFSMAEPVPPKVIKHQDMSWTVWDRWILTNNPTLRELMQWLKDKGLDAYSISHGSCLLYNSMFPRHRERMDRKVVDLVREVAKVELPAYRRHFDVVVACEDDEGNDVDIPPVSIYFSLGLGFMISVPIFVATIIANNSLSLISIVMICGLFGSLLYFMLPKRLPVEAVLVEGEGSENNIAKDSSSVFKKHRVDCYLESTAANSNKKTSSVIGNCSDISRESGGAEEKVSMALGDSNPSEIDEDLHSRQLAVYGRETMRRLFASNVLVSGMQGLGVEIAKNLVLAGVKSVTLHDEGVVELWDLSSNFVFSEKDVGTNRALASVQKLQELNNAVVISTLTTELTKEHLSKFQAVVFTDVTFEKAIEFNDYCHDHKPPISFIKAEVRGLFGSIFCDFGPEFTVFDVDGEEPHTGIIASISNDNPALVSCVDDERLEFQDGDLVAFSEVKGMTELNDGKPRKIKNARAYSFFLEEDTSDFGIYEKGGIVTQVKEPKVLNFKTLREAIKDPGDFLLSDFSKFDRPPLLHLAFQALDKFVSEMGRFPVAGSEEDAQKLVSLASLINENSGDGRVEDINPKLLRHFAFGARAVLNPMAAMFGGIVGQEVVKACSGKFHPLFQFFYFDSVESLPTANLDPSEFMPLNSRHDAQISVFGSNLQKKLEGANLFVVGSGALGCEFLKNLALMGVSCGEQGKLTLTDDDVIEKSNLSRQFLFRDWNIGQAKSTVAASAAALINPHLKIEALQNRVGAETENVFDDTFWENLTVTINALDNVNARLYVDQRCLYFQKPLLESGTLGAKCNTQMVIPHLTENYGASRDPPEKQAPMCTVHSFPHNIDHCLTWARSEFEGLLEKTPAEVNAYLSNPVEYTNAMIKAGDAQSRDILEHVLECLEKEKCETLQDCISWARLKFEDYFSDRVKQLIYTFPEDASTSTGVPFWSAPKRFPQPLQFSTTDLSHLHFVMAASVLRAETFGIPVPDWIRNPKMVAEAVDKVIVPDFQPREGVKIETDEKATNLSNASVDDAAIINELIRKLELSRENLPAGFRMKPLQFEKDDDTNYHMDLIAGLANMRARNYSIPEVDKLKAKFIAGRIIPAIATSTAMATGLVCLELYKVLDGAHKVEDYRNTFANLALPLFSMAEPVPPKVIKHRDLSWTVWDRWTLKNNPTLRELLQWFTDKGLSAYSISFGSCLLYNSMFPRHRERMDRKVVDLVREVAKVELPAYRRHFDVVVACDDDEGNDVDIPTVSIYFR</sequence>
<feature type="active site" description="Glycyl thioester intermediate" evidence="11">
    <location>
        <position position="1867"/>
    </location>
</feature>
<feature type="transmembrane region" description="Helical" evidence="14">
    <location>
        <begin position="1158"/>
        <end position="1178"/>
    </location>
</feature>
<evidence type="ECO:0000256" key="3">
    <source>
        <dbReference type="ARBA" id="ARBA00004906"/>
    </source>
</evidence>
<comment type="pathway">
    <text evidence="3">Protein modification; protein ubiquitination.</text>
</comment>
<dbReference type="EC" id="6.2.1.45" evidence="6"/>
<dbReference type="NCBIfam" id="TIGR01408">
    <property type="entry name" value="Ube1"/>
    <property type="match status" value="2"/>
</dbReference>
<evidence type="ECO:0000256" key="12">
    <source>
        <dbReference type="RuleBase" id="RU000519"/>
    </source>
</evidence>
<dbReference type="InterPro" id="IPR032420">
    <property type="entry name" value="E1_4HB"/>
</dbReference>
<comment type="catalytic activity">
    <reaction evidence="1">
        <text>ATP + ubiquitin + [E1 ubiquitin-activating enzyme]-L-cysteine = AMP + diphosphate + S-ubiquitinyl-[E1 ubiquitin-activating enzyme]-L-cysteine.</text>
        <dbReference type="EC" id="6.2.1.45"/>
    </reaction>
</comment>
<evidence type="ECO:0000256" key="4">
    <source>
        <dbReference type="ARBA" id="ARBA00005673"/>
    </source>
</evidence>
<dbReference type="FunFam" id="1.10.10.2660:FF:000002">
    <property type="entry name" value="Ubiquitin-activating enzyme E1 2"/>
    <property type="match status" value="2"/>
</dbReference>
<organism evidence="16 17">
    <name type="scientific">Populus alba x Populus x berolinensis</name>
    <dbReference type="NCBI Taxonomy" id="444605"/>
    <lineage>
        <taxon>Eukaryota</taxon>
        <taxon>Viridiplantae</taxon>
        <taxon>Streptophyta</taxon>
        <taxon>Embryophyta</taxon>
        <taxon>Tracheophyta</taxon>
        <taxon>Spermatophyta</taxon>
        <taxon>Magnoliopsida</taxon>
        <taxon>eudicotyledons</taxon>
        <taxon>Gunneridae</taxon>
        <taxon>Pentapetalae</taxon>
        <taxon>rosids</taxon>
        <taxon>fabids</taxon>
        <taxon>Malpighiales</taxon>
        <taxon>Salicaceae</taxon>
        <taxon>Saliceae</taxon>
        <taxon>Populus</taxon>
    </lineage>
</organism>
<evidence type="ECO:0000256" key="7">
    <source>
        <dbReference type="ARBA" id="ARBA00022598"/>
    </source>
</evidence>
<evidence type="ECO:0000256" key="8">
    <source>
        <dbReference type="ARBA" id="ARBA00022741"/>
    </source>
</evidence>
<dbReference type="InterPro" id="IPR042302">
    <property type="entry name" value="E1_FCCH_sf"/>
</dbReference>
<keyword evidence="14" id="KW-0472">Membrane</keyword>
<accession>A0AAD6MHT3</accession>
<dbReference type="GO" id="GO:0004839">
    <property type="term" value="F:ubiquitin activating enzyme activity"/>
    <property type="evidence" value="ECO:0007669"/>
    <property type="project" value="UniProtKB-EC"/>
</dbReference>
<dbReference type="Gene3D" id="3.40.50.12550">
    <property type="entry name" value="Ubiquitin-activating enzyme E1, inactive adenylation domain, subdomain 2"/>
    <property type="match status" value="2"/>
</dbReference>
<keyword evidence="10 12" id="KW-0067">ATP-binding</keyword>
<dbReference type="Pfam" id="PF00899">
    <property type="entry name" value="ThiF"/>
    <property type="match status" value="2"/>
</dbReference>
<dbReference type="Pfam" id="PF09358">
    <property type="entry name" value="E1_UFD"/>
    <property type="match status" value="2"/>
</dbReference>
<dbReference type="InterPro" id="IPR033127">
    <property type="entry name" value="UBQ-activ_enz_E1_Cys_AS"/>
</dbReference>
<comment type="subunit">
    <text evidence="5">Monomer.</text>
</comment>
<keyword evidence="17" id="KW-1185">Reference proteome</keyword>
<dbReference type="FunFam" id="3.40.50.720:FF:000015">
    <property type="entry name" value="Ubiquitin-activating enzyme E1 1"/>
    <property type="match status" value="2"/>
</dbReference>
<feature type="active site" description="Glycyl thioester intermediate" evidence="11">
    <location>
        <position position="737"/>
    </location>
</feature>
<dbReference type="GO" id="GO:0005737">
    <property type="term" value="C:cytoplasm"/>
    <property type="evidence" value="ECO:0007669"/>
    <property type="project" value="TreeGrafter"/>
</dbReference>
<dbReference type="FunFam" id="3.40.50.12550:FF:000001">
    <property type="entry name" value="Ubiquitin-activating enzyme E1 1"/>
    <property type="match status" value="2"/>
</dbReference>
<gene>
    <name evidence="16" type="ORF">NC653_023122</name>
</gene>
<evidence type="ECO:0000256" key="14">
    <source>
        <dbReference type="SAM" id="Phobius"/>
    </source>
</evidence>
<dbReference type="Gene3D" id="2.40.30.180">
    <property type="entry name" value="Ubiquitin-activating enzyme E1, FCCH domain"/>
    <property type="match status" value="2"/>
</dbReference>
<dbReference type="PROSITE" id="PS00536">
    <property type="entry name" value="UBIQUITIN_ACTIVAT_1"/>
    <property type="match status" value="2"/>
</dbReference>
<dbReference type="InterPro" id="IPR000594">
    <property type="entry name" value="ThiF_NAD_FAD-bd"/>
</dbReference>
<dbReference type="InterPro" id="IPR000011">
    <property type="entry name" value="UBQ/SUMO-activ_enz_E1-like"/>
</dbReference>
<keyword evidence="9 12" id="KW-0833">Ubl conjugation pathway</keyword>
<dbReference type="PANTHER" id="PTHR10953">
    <property type="entry name" value="UBIQUITIN-ACTIVATING ENZYME E1"/>
    <property type="match status" value="1"/>
</dbReference>
<dbReference type="FunFam" id="3.10.290.60:FF:000001">
    <property type="entry name" value="Ubiquitin-activating enzyme E1 2"/>
    <property type="match status" value="2"/>
</dbReference>
<dbReference type="SMART" id="SM00985">
    <property type="entry name" value="UBA_e1_C"/>
    <property type="match status" value="2"/>
</dbReference>
<dbReference type="Gene3D" id="3.50.50.80">
    <property type="entry name" value="Ubiquitin-activating enzyme E1, inactive adenylation domain, subdomain 1"/>
    <property type="match status" value="2"/>
</dbReference>
<dbReference type="InterPro" id="IPR018074">
    <property type="entry name" value="UBQ-activ_enz_E1_CS"/>
</dbReference>
<evidence type="ECO:0000256" key="1">
    <source>
        <dbReference type="ARBA" id="ARBA00000488"/>
    </source>
</evidence>
<dbReference type="PANTHER" id="PTHR10953:SF215">
    <property type="entry name" value="UBIQUITIN-ACTIVATING ENZYME E1 1"/>
    <property type="match status" value="1"/>
</dbReference>
<evidence type="ECO:0000313" key="16">
    <source>
        <dbReference type="EMBL" id="KAJ6985035.1"/>
    </source>
</evidence>
<dbReference type="CDD" id="cd01490">
    <property type="entry name" value="Ube1_repeat2"/>
    <property type="match status" value="2"/>
</dbReference>
<dbReference type="Proteomes" id="UP001164929">
    <property type="component" value="Chromosome 9"/>
</dbReference>
<feature type="transmembrane region" description="Helical" evidence="14">
    <location>
        <begin position="1185"/>
        <end position="1203"/>
    </location>
</feature>
<dbReference type="FunFam" id="3.50.50.80:FF:000003">
    <property type="entry name" value="Ubiquitin-activating enzyme E1 2"/>
    <property type="match status" value="2"/>
</dbReference>
<dbReference type="InterPro" id="IPR018075">
    <property type="entry name" value="UBQ-activ_enz_E1"/>
</dbReference>
<dbReference type="InterPro" id="IPR045886">
    <property type="entry name" value="ThiF/MoeB/HesA"/>
</dbReference>
<keyword evidence="8 12" id="KW-0547">Nucleotide-binding</keyword>
<dbReference type="Pfam" id="PF16191">
    <property type="entry name" value="E1_4HB"/>
    <property type="match status" value="2"/>
</dbReference>
<evidence type="ECO:0000256" key="10">
    <source>
        <dbReference type="ARBA" id="ARBA00022840"/>
    </source>
</evidence>
<dbReference type="InterPro" id="IPR042449">
    <property type="entry name" value="Ub-E1_IAD_1"/>
</dbReference>
<dbReference type="Gene3D" id="3.40.50.720">
    <property type="entry name" value="NAD(P)-binding Rossmann-like Domain"/>
    <property type="match status" value="2"/>
</dbReference>
<dbReference type="Gene3D" id="1.10.10.2660">
    <property type="entry name" value="Ubiquitin-activating enzyme E1, SCCH domain"/>
    <property type="match status" value="2"/>
</dbReference>
<dbReference type="InterPro" id="IPR032418">
    <property type="entry name" value="E1_FCCH"/>
</dbReference>
<evidence type="ECO:0000256" key="11">
    <source>
        <dbReference type="PROSITE-ProRule" id="PRU10132"/>
    </source>
</evidence>
<evidence type="ECO:0000256" key="6">
    <source>
        <dbReference type="ARBA" id="ARBA00012990"/>
    </source>
</evidence>
<dbReference type="GO" id="GO:0031510">
    <property type="term" value="C:SUMO activating enzyme complex"/>
    <property type="evidence" value="ECO:0007669"/>
    <property type="project" value="TreeGrafter"/>
</dbReference>
<dbReference type="GO" id="GO:0005524">
    <property type="term" value="F:ATP binding"/>
    <property type="evidence" value="ECO:0007669"/>
    <property type="project" value="UniProtKB-KW"/>
</dbReference>
<dbReference type="GO" id="GO:0004842">
    <property type="term" value="F:ubiquitin-protein transferase activity"/>
    <property type="evidence" value="ECO:0007669"/>
    <property type="project" value="UniProtKB-ARBA"/>
</dbReference>
<evidence type="ECO:0000256" key="2">
    <source>
        <dbReference type="ARBA" id="ARBA00002457"/>
    </source>
</evidence>
<protein>
    <recommendedName>
        <fullName evidence="6">E1 ubiquitin-activating enzyme</fullName>
        <ecNumber evidence="6">6.2.1.45</ecNumber>
    </recommendedName>
</protein>
<dbReference type="Pfam" id="PF10585">
    <property type="entry name" value="UBA_E1_SCCH"/>
    <property type="match status" value="2"/>
</dbReference>
<feature type="domain" description="Ubiquitin-activating enzyme E1 C-terminal" evidence="15">
    <location>
        <begin position="1034"/>
        <end position="1156"/>
    </location>
</feature>
<dbReference type="EMBL" id="JAQIZT010000009">
    <property type="protein sequence ID" value="KAJ6985035.1"/>
    <property type="molecule type" value="Genomic_DNA"/>
</dbReference>